<dbReference type="AlphaFoldDB" id="A0A392RS17"/>
<comment type="caution">
    <text evidence="1">The sequence shown here is derived from an EMBL/GenBank/DDBJ whole genome shotgun (WGS) entry which is preliminary data.</text>
</comment>
<accession>A0A392RS17</accession>
<dbReference type="PANTHER" id="PTHR35516">
    <property type="entry name" value="CYTOCHROME B6-F COMPLEX SUBUNIT 5"/>
    <property type="match status" value="1"/>
</dbReference>
<organism evidence="1 2">
    <name type="scientific">Trifolium medium</name>
    <dbReference type="NCBI Taxonomy" id="97028"/>
    <lineage>
        <taxon>Eukaryota</taxon>
        <taxon>Viridiplantae</taxon>
        <taxon>Streptophyta</taxon>
        <taxon>Embryophyta</taxon>
        <taxon>Tracheophyta</taxon>
        <taxon>Spermatophyta</taxon>
        <taxon>Magnoliopsida</taxon>
        <taxon>eudicotyledons</taxon>
        <taxon>Gunneridae</taxon>
        <taxon>Pentapetalae</taxon>
        <taxon>rosids</taxon>
        <taxon>fabids</taxon>
        <taxon>Fabales</taxon>
        <taxon>Fabaceae</taxon>
        <taxon>Papilionoideae</taxon>
        <taxon>50 kb inversion clade</taxon>
        <taxon>NPAAA clade</taxon>
        <taxon>Hologalegina</taxon>
        <taxon>IRL clade</taxon>
        <taxon>Trifolieae</taxon>
        <taxon>Trifolium</taxon>
    </lineage>
</organism>
<dbReference type="EMBL" id="LXQA010263907">
    <property type="protein sequence ID" value="MCI39129.1"/>
    <property type="molecule type" value="Genomic_DNA"/>
</dbReference>
<reference evidence="1 2" key="1">
    <citation type="journal article" date="2018" name="Front. Plant Sci.">
        <title>Red Clover (Trifolium pratense) and Zigzag Clover (T. medium) - A Picture of Genomic Similarities and Differences.</title>
        <authorList>
            <person name="Dluhosova J."/>
            <person name="Istvanek J."/>
            <person name="Nedelnik J."/>
            <person name="Repkova J."/>
        </authorList>
    </citation>
    <scope>NUCLEOTIDE SEQUENCE [LARGE SCALE GENOMIC DNA]</scope>
    <source>
        <strain evidence="2">cv. 10/8</strain>
        <tissue evidence="1">Leaf</tissue>
    </source>
</reference>
<evidence type="ECO:0000313" key="1">
    <source>
        <dbReference type="EMBL" id="MCI39129.1"/>
    </source>
</evidence>
<sequence length="39" mass="4447">FLAKLKASSDFDLTIHAYPPKSFLDILRSDAAETFFLKE</sequence>
<feature type="non-terminal residue" evidence="1">
    <location>
        <position position="1"/>
    </location>
</feature>
<protein>
    <submittedName>
        <fullName evidence="1">Uncharacterized protein</fullName>
    </submittedName>
</protein>
<dbReference type="Proteomes" id="UP000265520">
    <property type="component" value="Unassembled WGS sequence"/>
</dbReference>
<name>A0A392RS17_9FABA</name>
<keyword evidence="2" id="KW-1185">Reference proteome</keyword>
<dbReference type="PANTHER" id="PTHR35516:SF11">
    <property type="entry name" value="CYTOCHROME B6-F COMPLEX SUBUNIT 5"/>
    <property type="match status" value="1"/>
</dbReference>
<proteinExistence type="predicted"/>
<evidence type="ECO:0000313" key="2">
    <source>
        <dbReference type="Proteomes" id="UP000265520"/>
    </source>
</evidence>